<dbReference type="RefSeq" id="WP_241716489.1">
    <property type="nucleotide sequence ID" value="NZ_JALBUF010000019.1"/>
</dbReference>
<protein>
    <submittedName>
        <fullName evidence="1">Uncharacterized protein</fullName>
    </submittedName>
</protein>
<evidence type="ECO:0000313" key="1">
    <source>
        <dbReference type="EMBL" id="MCI0184648.1"/>
    </source>
</evidence>
<sequence length="178" mass="20622">MHGFVIVLLPEDTIRQDKIKLLMKIEEHVYPYKRFYHKGDDRPCRCTEHGTSPESNCEDCQGTGRTRRNPKGKLDYWLLGGRFDGYIRTGKTDPEKSIGNFLLEFVYGQTAVNGLLFHEDEHDDVDTNVVSAAQINISVLKENWITPDVGWVEDIFTVTDDPREHYKGYWAVGLDYHR</sequence>
<reference evidence="1" key="1">
    <citation type="submission" date="2022-03" db="EMBL/GenBank/DDBJ databases">
        <title>Draft Genome Sequence of Firmicute Strain S0AB, a Heterotrophic Iron/Sulfur-Oxidizing Extreme Acidophile.</title>
        <authorList>
            <person name="Vergara E."/>
            <person name="Pakostova E."/>
            <person name="Johnson D.B."/>
            <person name="Holmes D.S."/>
        </authorList>
    </citation>
    <scope>NUCLEOTIDE SEQUENCE</scope>
    <source>
        <strain evidence="1">S0AB</strain>
    </source>
</reference>
<gene>
    <name evidence="1" type="ORF">MM817_02945</name>
</gene>
<proteinExistence type="predicted"/>
<organism evidence="1 2">
    <name type="scientific">Sulfoacidibacillus ferrooxidans</name>
    <dbReference type="NCBI Taxonomy" id="2005001"/>
    <lineage>
        <taxon>Bacteria</taxon>
        <taxon>Bacillati</taxon>
        <taxon>Bacillota</taxon>
        <taxon>Bacilli</taxon>
        <taxon>Bacillales</taxon>
        <taxon>Alicyclobacillaceae</taxon>
        <taxon>Sulfoacidibacillus</taxon>
    </lineage>
</organism>
<keyword evidence="2" id="KW-1185">Reference proteome</keyword>
<dbReference type="EMBL" id="JALBUF010000019">
    <property type="protein sequence ID" value="MCI0184648.1"/>
    <property type="molecule type" value="Genomic_DNA"/>
</dbReference>
<dbReference type="Proteomes" id="UP001139263">
    <property type="component" value="Unassembled WGS sequence"/>
</dbReference>
<accession>A0A9X1VEF1</accession>
<evidence type="ECO:0000313" key="2">
    <source>
        <dbReference type="Proteomes" id="UP001139263"/>
    </source>
</evidence>
<name>A0A9X1VEF1_9BACL</name>
<comment type="caution">
    <text evidence="1">The sequence shown here is derived from an EMBL/GenBank/DDBJ whole genome shotgun (WGS) entry which is preliminary data.</text>
</comment>
<dbReference type="AlphaFoldDB" id="A0A9X1VEF1"/>